<dbReference type="AlphaFoldDB" id="A0A9D4WLE9"/>
<dbReference type="PANTHER" id="PTHR11439:SF455">
    <property type="entry name" value="RLK (RECEPTOR-LIKE PROTEIN KINASE) 8, PUTATIVE-RELATED"/>
    <property type="match status" value="1"/>
</dbReference>
<keyword evidence="2" id="KW-1185">Reference proteome</keyword>
<organism evidence="1 2">
    <name type="scientific">Pisum sativum</name>
    <name type="common">Garden pea</name>
    <name type="synonym">Lathyrus oleraceus</name>
    <dbReference type="NCBI Taxonomy" id="3888"/>
    <lineage>
        <taxon>Eukaryota</taxon>
        <taxon>Viridiplantae</taxon>
        <taxon>Streptophyta</taxon>
        <taxon>Embryophyta</taxon>
        <taxon>Tracheophyta</taxon>
        <taxon>Spermatophyta</taxon>
        <taxon>Magnoliopsida</taxon>
        <taxon>eudicotyledons</taxon>
        <taxon>Gunneridae</taxon>
        <taxon>Pentapetalae</taxon>
        <taxon>rosids</taxon>
        <taxon>fabids</taxon>
        <taxon>Fabales</taxon>
        <taxon>Fabaceae</taxon>
        <taxon>Papilionoideae</taxon>
        <taxon>50 kb inversion clade</taxon>
        <taxon>NPAAA clade</taxon>
        <taxon>Hologalegina</taxon>
        <taxon>IRL clade</taxon>
        <taxon>Fabeae</taxon>
        <taxon>Lathyrus</taxon>
    </lineage>
</organism>
<dbReference type="Proteomes" id="UP001058974">
    <property type="component" value="Chromosome 5"/>
</dbReference>
<evidence type="ECO:0000313" key="2">
    <source>
        <dbReference type="Proteomes" id="UP001058974"/>
    </source>
</evidence>
<accession>A0A9D4WLE9</accession>
<proteinExistence type="predicted"/>
<dbReference type="Gramene" id="Psat05G0196100-T1">
    <property type="protein sequence ID" value="KAI5404999.1"/>
    <property type="gene ID" value="KIW84_051961"/>
</dbReference>
<gene>
    <name evidence="1" type="ORF">KIW84_051961</name>
</gene>
<comment type="caution">
    <text evidence="1">The sequence shown here is derived from an EMBL/GenBank/DDBJ whole genome shotgun (WGS) entry which is preliminary data.</text>
</comment>
<dbReference type="PANTHER" id="PTHR11439">
    <property type="entry name" value="GAG-POL-RELATED RETROTRANSPOSON"/>
    <property type="match status" value="1"/>
</dbReference>
<name>A0A9D4WLE9_PEA</name>
<protein>
    <submittedName>
        <fullName evidence="1">Uncharacterized protein</fullName>
    </submittedName>
</protein>
<sequence>MTEEYEISESIISVVANPVNLVSVIGNLVAAQVATEIGWSEFAISMFSLGMKQARVRSRHLRVEILSITLDSLPVQDYLLKIRIIVGALASIGDHIPLSQHIDVILEVVKALQYATITRPAITFFVNKVCQYMAHPLEIHWMVVKRILRYLKGTLHHSLLLSPMSPSVSSTMQVYCDADWASDPDDPRSTSGVAILFSSNVISWWSKKHTVVAISNTEAEYRSMAQATIDLMSVQTHLKELCITTTIPVIHYDNQPAVLLYHNPVLHSKTKHMEIDLFFVREKVLAKCISVQHFQALHNLLTPLQSHLLPQSFSS</sequence>
<dbReference type="EMBL" id="JAMSHJ010000005">
    <property type="protein sequence ID" value="KAI5404999.1"/>
    <property type="molecule type" value="Genomic_DNA"/>
</dbReference>
<dbReference type="CDD" id="cd09272">
    <property type="entry name" value="RNase_HI_RT_Ty1"/>
    <property type="match status" value="1"/>
</dbReference>
<reference evidence="1 2" key="1">
    <citation type="journal article" date="2022" name="Nat. Genet.">
        <title>Improved pea reference genome and pan-genome highlight genomic features and evolutionary characteristics.</title>
        <authorList>
            <person name="Yang T."/>
            <person name="Liu R."/>
            <person name="Luo Y."/>
            <person name="Hu S."/>
            <person name="Wang D."/>
            <person name="Wang C."/>
            <person name="Pandey M.K."/>
            <person name="Ge S."/>
            <person name="Xu Q."/>
            <person name="Li N."/>
            <person name="Li G."/>
            <person name="Huang Y."/>
            <person name="Saxena R.K."/>
            <person name="Ji Y."/>
            <person name="Li M."/>
            <person name="Yan X."/>
            <person name="He Y."/>
            <person name="Liu Y."/>
            <person name="Wang X."/>
            <person name="Xiang C."/>
            <person name="Varshney R.K."/>
            <person name="Ding H."/>
            <person name="Gao S."/>
            <person name="Zong X."/>
        </authorList>
    </citation>
    <scope>NUCLEOTIDE SEQUENCE [LARGE SCALE GENOMIC DNA]</scope>
    <source>
        <strain evidence="1 2">cv. Zhongwan 6</strain>
    </source>
</reference>
<evidence type="ECO:0000313" key="1">
    <source>
        <dbReference type="EMBL" id="KAI5404999.1"/>
    </source>
</evidence>